<dbReference type="EMBL" id="VIRS01000012">
    <property type="protein sequence ID" value="TQS43687.1"/>
    <property type="molecule type" value="Genomic_DNA"/>
</dbReference>
<dbReference type="GO" id="GO:0050661">
    <property type="term" value="F:NADP binding"/>
    <property type="evidence" value="ECO:0007669"/>
    <property type="project" value="InterPro"/>
</dbReference>
<proteinExistence type="inferred from homology"/>
<dbReference type="Pfam" id="PF00743">
    <property type="entry name" value="FMO-like"/>
    <property type="match status" value="2"/>
</dbReference>
<reference evidence="7 8" key="1">
    <citation type="submission" date="2019-07" db="EMBL/GenBank/DDBJ databases">
        <title>Cryptosporangium phraense sp. nov., isolated from plant litter.</title>
        <authorList>
            <person name="Suriyachadkun C."/>
        </authorList>
    </citation>
    <scope>NUCLEOTIDE SEQUENCE [LARGE SCALE GENOMIC DNA]</scope>
    <source>
        <strain evidence="7 8">A-T 5661</strain>
    </source>
</reference>
<evidence type="ECO:0000256" key="2">
    <source>
        <dbReference type="ARBA" id="ARBA00010139"/>
    </source>
</evidence>
<dbReference type="InterPro" id="IPR036188">
    <property type="entry name" value="FAD/NAD-bd_sf"/>
</dbReference>
<keyword evidence="4" id="KW-0274">FAD</keyword>
<keyword evidence="8" id="KW-1185">Reference proteome</keyword>
<evidence type="ECO:0000313" key="7">
    <source>
        <dbReference type="EMBL" id="TQS43687.1"/>
    </source>
</evidence>
<keyword evidence="3" id="KW-0285">Flavoprotein</keyword>
<evidence type="ECO:0000256" key="3">
    <source>
        <dbReference type="ARBA" id="ARBA00022630"/>
    </source>
</evidence>
<protein>
    <submittedName>
        <fullName evidence="7">Monooxygenase</fullName>
    </submittedName>
</protein>
<dbReference type="InterPro" id="IPR000960">
    <property type="entry name" value="Flavin_mOase"/>
</dbReference>
<evidence type="ECO:0000256" key="4">
    <source>
        <dbReference type="ARBA" id="ARBA00022827"/>
    </source>
</evidence>
<dbReference type="SUPFAM" id="SSF51905">
    <property type="entry name" value="FAD/NAD(P)-binding domain"/>
    <property type="match status" value="2"/>
</dbReference>
<organism evidence="7 8">
    <name type="scientific">Cryptosporangium phraense</name>
    <dbReference type="NCBI Taxonomy" id="2593070"/>
    <lineage>
        <taxon>Bacteria</taxon>
        <taxon>Bacillati</taxon>
        <taxon>Actinomycetota</taxon>
        <taxon>Actinomycetes</taxon>
        <taxon>Cryptosporangiales</taxon>
        <taxon>Cryptosporangiaceae</taxon>
        <taxon>Cryptosporangium</taxon>
    </lineage>
</organism>
<dbReference type="PRINTS" id="PR00370">
    <property type="entry name" value="FMOXYGENASE"/>
</dbReference>
<evidence type="ECO:0000256" key="5">
    <source>
        <dbReference type="ARBA" id="ARBA00022857"/>
    </source>
</evidence>
<dbReference type="Gene3D" id="3.50.50.60">
    <property type="entry name" value="FAD/NAD(P)-binding domain"/>
    <property type="match status" value="1"/>
</dbReference>
<dbReference type="InParanoid" id="A0A545AQU4"/>
<sequence>MRVAIVGAGVAGLVTAKVLSRVGHSVVVFDRTPDVGGVWSETRRYPGVTTQSPRDTYAFSDFPMPPSLPEWPTGAQVQEYLAGYVSHFGLAPLLRLNTPVTRAEPTADGWSVDGSEFDHLVVANGVFSAPALPVYEGFADFSAAGGRLCAASDFHDARSVAGQHVLVVGYGKSSCDVAVEVSRFAVSTDVVARQVLWKVPRRIGGVVNFKYLLLTRLGEALFEWQHLRGVERFLHGRGAPIRRRMLGSVENVTVKQYRLRELDLVPDGGIENIVRGAIGLVTDGFYEQVADGRITVRRDRVIKRLLEKDGAPHAELSDGTVLRADTVVCATGYRQEIPFLPSSVRSLLVDGRGNYRLYRQIHPVDVPRLSFAGYNSSFFSPLSAEMGALWIAALLAGEVALPPAEEMRAQVDGRIEFMDSATSGHHCHGTKVIPFSMHNIDEILGDVGLDVPRRVRFQQWLGPVDPRSYRRVTARFEERFRQ</sequence>
<evidence type="ECO:0000256" key="1">
    <source>
        <dbReference type="ARBA" id="ARBA00009183"/>
    </source>
</evidence>
<keyword evidence="6" id="KW-0560">Oxidoreductase</keyword>
<dbReference type="InterPro" id="IPR050346">
    <property type="entry name" value="FMO-like"/>
</dbReference>
<name>A0A545AQU4_9ACTN</name>
<comment type="caution">
    <text evidence="7">The sequence shown here is derived from an EMBL/GenBank/DDBJ whole genome shotgun (WGS) entry which is preliminary data.</text>
</comment>
<dbReference type="RefSeq" id="WP_142705988.1">
    <property type="nucleotide sequence ID" value="NZ_VIRS01000012.1"/>
</dbReference>
<evidence type="ECO:0000313" key="8">
    <source>
        <dbReference type="Proteomes" id="UP000317982"/>
    </source>
</evidence>
<keyword evidence="7" id="KW-0503">Monooxygenase</keyword>
<dbReference type="PIRSF" id="PIRSF000332">
    <property type="entry name" value="FMO"/>
    <property type="match status" value="1"/>
</dbReference>
<dbReference type="AlphaFoldDB" id="A0A545AQU4"/>
<dbReference type="Proteomes" id="UP000317982">
    <property type="component" value="Unassembled WGS sequence"/>
</dbReference>
<dbReference type="OrthoDB" id="5168853at2"/>
<comment type="similarity">
    <text evidence="2">Belongs to the FAD-binding monooxygenase family.</text>
</comment>
<accession>A0A545AQU4</accession>
<dbReference type="GO" id="GO:0050660">
    <property type="term" value="F:flavin adenine dinucleotide binding"/>
    <property type="evidence" value="ECO:0007669"/>
    <property type="project" value="InterPro"/>
</dbReference>
<gene>
    <name evidence="7" type="ORF">FL583_18850</name>
</gene>
<keyword evidence="5" id="KW-0521">NADP</keyword>
<evidence type="ECO:0000256" key="6">
    <source>
        <dbReference type="ARBA" id="ARBA00023002"/>
    </source>
</evidence>
<dbReference type="InterPro" id="IPR020946">
    <property type="entry name" value="Flavin_mOase-like"/>
</dbReference>
<comment type="similarity">
    <text evidence="1">Belongs to the FMO family.</text>
</comment>
<dbReference type="GO" id="GO:0004499">
    <property type="term" value="F:N,N-dimethylaniline monooxygenase activity"/>
    <property type="evidence" value="ECO:0007669"/>
    <property type="project" value="InterPro"/>
</dbReference>
<dbReference type="PANTHER" id="PTHR23023">
    <property type="entry name" value="DIMETHYLANILINE MONOOXYGENASE"/>
    <property type="match status" value="1"/>
</dbReference>